<comment type="caution">
    <text evidence="2">The sequence shown here is derived from an EMBL/GenBank/DDBJ whole genome shotgun (WGS) entry which is preliminary data.</text>
</comment>
<evidence type="ECO:0000313" key="2">
    <source>
        <dbReference type="EMBL" id="SIT39025.1"/>
    </source>
</evidence>
<gene>
    <name evidence="2" type="ORF">BN2476_210003</name>
</gene>
<feature type="domain" description="Tn3 transposase DDE" evidence="1">
    <location>
        <begin position="3"/>
        <end position="105"/>
    </location>
</feature>
<organism evidence="2 3">
    <name type="scientific">Paraburkholderia piptadeniae</name>
    <dbReference type="NCBI Taxonomy" id="1701573"/>
    <lineage>
        <taxon>Bacteria</taxon>
        <taxon>Pseudomonadati</taxon>
        <taxon>Pseudomonadota</taxon>
        <taxon>Betaproteobacteria</taxon>
        <taxon>Burkholderiales</taxon>
        <taxon>Burkholderiaceae</taxon>
        <taxon>Paraburkholderia</taxon>
    </lineage>
</organism>
<dbReference type="Proteomes" id="UP000195569">
    <property type="component" value="Unassembled WGS sequence"/>
</dbReference>
<evidence type="ECO:0000313" key="3">
    <source>
        <dbReference type="Proteomes" id="UP000195569"/>
    </source>
</evidence>
<dbReference type="AlphaFoldDB" id="A0A1N7RV89"/>
<reference evidence="2" key="1">
    <citation type="submission" date="2016-12" db="EMBL/GenBank/DDBJ databases">
        <authorList>
            <person name="Moulin L."/>
        </authorList>
    </citation>
    <scope>NUCLEOTIDE SEQUENCE [LARGE SCALE GENOMIC DNA]</scope>
    <source>
        <strain evidence="2">STM 7183</strain>
    </source>
</reference>
<protein>
    <recommendedName>
        <fullName evidence="1">Tn3 transposase DDE domain-containing protein</fullName>
    </recommendedName>
</protein>
<dbReference type="Pfam" id="PF01526">
    <property type="entry name" value="DDE_Tnp_Tn3"/>
    <property type="match status" value="1"/>
</dbReference>
<sequence>MALFRSIFLIDYFTVPAFRSELQRALNRGEAVHNVQRAIHPGKIPIELTRHRHSMIAVSLALMLLTNAVMAWNTHMQRALDTIERLGGQSELPQLVRHIAPTSLEGTSQRHWTLYSAMIA</sequence>
<accession>A0A1N7RV89</accession>
<evidence type="ECO:0000259" key="1">
    <source>
        <dbReference type="Pfam" id="PF01526"/>
    </source>
</evidence>
<dbReference type="InterPro" id="IPR002513">
    <property type="entry name" value="Tn3_Tnp_DDE_dom"/>
</dbReference>
<name>A0A1N7RV89_9BURK</name>
<keyword evidence="3" id="KW-1185">Reference proteome</keyword>
<dbReference type="GO" id="GO:0004803">
    <property type="term" value="F:transposase activity"/>
    <property type="evidence" value="ECO:0007669"/>
    <property type="project" value="InterPro"/>
</dbReference>
<dbReference type="EMBL" id="CYGY02000021">
    <property type="protein sequence ID" value="SIT39025.1"/>
    <property type="molecule type" value="Genomic_DNA"/>
</dbReference>
<proteinExistence type="predicted"/>
<dbReference type="GO" id="GO:0006313">
    <property type="term" value="P:DNA transposition"/>
    <property type="evidence" value="ECO:0007669"/>
    <property type="project" value="InterPro"/>
</dbReference>